<dbReference type="PANTHER" id="PTHR47429">
    <property type="entry name" value="PROTEIN TWIN LOV 1"/>
    <property type="match status" value="1"/>
</dbReference>
<dbReference type="InterPro" id="IPR000014">
    <property type="entry name" value="PAS"/>
</dbReference>
<organism evidence="5 6">
    <name type="scientific">Rhizobium rhizoryzae</name>
    <dbReference type="NCBI Taxonomy" id="451876"/>
    <lineage>
        <taxon>Bacteria</taxon>
        <taxon>Pseudomonadati</taxon>
        <taxon>Pseudomonadota</taxon>
        <taxon>Alphaproteobacteria</taxon>
        <taxon>Hyphomicrobiales</taxon>
        <taxon>Rhizobiaceae</taxon>
        <taxon>Rhizobium/Agrobacterium group</taxon>
        <taxon>Rhizobium</taxon>
    </lineage>
</organism>
<keyword evidence="2" id="KW-0288">FMN</keyword>
<dbReference type="AlphaFoldDB" id="A0A7W6LKJ4"/>
<name>A0A7W6LKJ4_9HYPH</name>
<evidence type="ECO:0000256" key="3">
    <source>
        <dbReference type="ARBA" id="ARBA00022991"/>
    </source>
</evidence>
<keyword evidence="3" id="KW-0157">Chromophore</keyword>
<feature type="domain" description="PAS" evidence="4">
    <location>
        <begin position="204"/>
        <end position="229"/>
    </location>
</feature>
<dbReference type="CDD" id="cd00130">
    <property type="entry name" value="PAS"/>
    <property type="match status" value="1"/>
</dbReference>
<dbReference type="PANTHER" id="PTHR47429:SF2">
    <property type="entry name" value="PROTEIN TWIN LOV 1"/>
    <property type="match status" value="1"/>
</dbReference>
<dbReference type="PROSITE" id="PS50112">
    <property type="entry name" value="PAS"/>
    <property type="match status" value="1"/>
</dbReference>
<keyword evidence="6" id="KW-1185">Reference proteome</keyword>
<dbReference type="InterPro" id="IPR035965">
    <property type="entry name" value="PAS-like_dom_sf"/>
</dbReference>
<accession>A0A7W6LKJ4</accession>
<comment type="caution">
    <text evidence="5">The sequence shown here is derived from an EMBL/GenBank/DDBJ whole genome shotgun (WGS) entry which is preliminary data.</text>
</comment>
<evidence type="ECO:0000256" key="1">
    <source>
        <dbReference type="ARBA" id="ARBA00022630"/>
    </source>
</evidence>
<dbReference type="Proteomes" id="UP000519897">
    <property type="component" value="Unassembled WGS sequence"/>
</dbReference>
<dbReference type="SUPFAM" id="SSF55785">
    <property type="entry name" value="PYP-like sensor domain (PAS domain)"/>
    <property type="match status" value="1"/>
</dbReference>
<dbReference type="Pfam" id="PF13426">
    <property type="entry name" value="PAS_9"/>
    <property type="match status" value="1"/>
</dbReference>
<sequence>MKGIRCQFRDLVLDCDVGLPFLHVLPTQPWHEGSPQYGVDGLKLWTDNRKRDTRTEMTKATDDSRDWSMPCRNIYQMLDNLFLVFAGNTVKHCQVGAKKVSVSRKVRLTKTVKRLKVAAANVCCQDQRLKRFQSTRPSLRVSEIEIELRLFRSSRTDRLNEYSVASCVNAISIIFATSATGCAIAQDLAAATKLSHSADARSPGVAIVFVNEAFLKLTGYDRLEVIGRNCRFLQGPATNGDDIAQIRLALASASPLKLISSTTKRMAPPFWNRLFIKPVFHNARSHILLDSPLSLRCLATT</sequence>
<evidence type="ECO:0000256" key="2">
    <source>
        <dbReference type="ARBA" id="ARBA00022643"/>
    </source>
</evidence>
<dbReference type="EMBL" id="JACIEC010000017">
    <property type="protein sequence ID" value="MBB4146086.1"/>
    <property type="molecule type" value="Genomic_DNA"/>
</dbReference>
<gene>
    <name evidence="5" type="ORF">GGQ72_004655</name>
</gene>
<evidence type="ECO:0000259" key="4">
    <source>
        <dbReference type="PROSITE" id="PS50112"/>
    </source>
</evidence>
<proteinExistence type="predicted"/>
<evidence type="ECO:0000313" key="6">
    <source>
        <dbReference type="Proteomes" id="UP000519897"/>
    </source>
</evidence>
<dbReference type="Gene3D" id="3.30.450.20">
    <property type="entry name" value="PAS domain"/>
    <property type="match status" value="1"/>
</dbReference>
<evidence type="ECO:0000313" key="5">
    <source>
        <dbReference type="EMBL" id="MBB4146086.1"/>
    </source>
</evidence>
<protein>
    <recommendedName>
        <fullName evidence="4">PAS domain-containing protein</fullName>
    </recommendedName>
</protein>
<keyword evidence="1" id="KW-0285">Flavoprotein</keyword>
<reference evidence="5 6" key="1">
    <citation type="submission" date="2020-08" db="EMBL/GenBank/DDBJ databases">
        <title>Genomic Encyclopedia of Type Strains, Phase IV (KMG-IV): sequencing the most valuable type-strain genomes for metagenomic binning, comparative biology and taxonomic classification.</title>
        <authorList>
            <person name="Goeker M."/>
        </authorList>
    </citation>
    <scope>NUCLEOTIDE SEQUENCE [LARGE SCALE GENOMIC DNA]</scope>
    <source>
        <strain evidence="5 6">DSM 29514</strain>
    </source>
</reference>